<reference evidence="2 3" key="1">
    <citation type="submission" date="2016-10" db="EMBL/GenBank/DDBJ databases">
        <authorList>
            <person name="de Groot N.N."/>
        </authorList>
    </citation>
    <scope>NUCLEOTIDE SEQUENCE [LARGE SCALE GENOMIC DNA]</scope>
    <source>
        <strain evidence="2 3">DSM 23399</strain>
    </source>
</reference>
<dbReference type="InterPro" id="IPR016176">
    <property type="entry name" value="Cbl-dep_enz_cat"/>
</dbReference>
<dbReference type="InterPro" id="IPR006099">
    <property type="entry name" value="MeMalonylCoA_mutase_a/b_cat"/>
</dbReference>
<accession>A0A1I0Z004</accession>
<dbReference type="AlphaFoldDB" id="A0A1I0Z004"/>
<dbReference type="Proteomes" id="UP000198790">
    <property type="component" value="Unassembled WGS sequence"/>
</dbReference>
<proteinExistence type="predicted"/>
<evidence type="ECO:0000259" key="1">
    <source>
        <dbReference type="Pfam" id="PF01642"/>
    </source>
</evidence>
<gene>
    <name evidence="2" type="ORF">SAMN04489723_105165</name>
</gene>
<dbReference type="GO" id="GO:0016866">
    <property type="term" value="F:intramolecular transferase activity"/>
    <property type="evidence" value="ECO:0007669"/>
    <property type="project" value="InterPro"/>
</dbReference>
<dbReference type="Gene3D" id="3.20.20.240">
    <property type="entry name" value="Methylmalonyl-CoA mutase"/>
    <property type="match status" value="1"/>
</dbReference>
<dbReference type="PANTHER" id="PTHR48101">
    <property type="entry name" value="METHYLMALONYL-COA MUTASE, MITOCHONDRIAL-RELATED"/>
    <property type="match status" value="1"/>
</dbReference>
<keyword evidence="3" id="KW-1185">Reference proteome</keyword>
<dbReference type="SUPFAM" id="SSF51703">
    <property type="entry name" value="Cobalamin (vitamin B12)-dependent enzymes"/>
    <property type="match status" value="1"/>
</dbReference>
<dbReference type="STRING" id="237018.SAMN04489723_105165"/>
<feature type="domain" description="Methylmalonyl-CoA mutase alpha/beta chain catalytic" evidence="1">
    <location>
        <begin position="114"/>
        <end position="438"/>
    </location>
</feature>
<evidence type="ECO:0000313" key="3">
    <source>
        <dbReference type="Proteomes" id="UP000198790"/>
    </source>
</evidence>
<dbReference type="OrthoDB" id="9762378at2"/>
<dbReference type="EMBL" id="FOKK01000005">
    <property type="protein sequence ID" value="SFB18752.1"/>
    <property type="molecule type" value="Genomic_DNA"/>
</dbReference>
<dbReference type="Pfam" id="PF01642">
    <property type="entry name" value="MM_CoA_mutase"/>
    <property type="match status" value="1"/>
</dbReference>
<name>A0A1I0Z004_9BACT</name>
<dbReference type="PANTHER" id="PTHR48101:SF1">
    <property type="entry name" value="METHYLMALONYL-COA MUTASE, LARGE SUBUNIT"/>
    <property type="match status" value="1"/>
</dbReference>
<dbReference type="RefSeq" id="WP_092896242.1">
    <property type="nucleotide sequence ID" value="NZ_FOKK01000005.1"/>
</dbReference>
<dbReference type="GO" id="GO:0031419">
    <property type="term" value="F:cobalamin binding"/>
    <property type="evidence" value="ECO:0007669"/>
    <property type="project" value="InterPro"/>
</dbReference>
<evidence type="ECO:0000313" key="2">
    <source>
        <dbReference type="EMBL" id="SFB18752.1"/>
    </source>
</evidence>
<protein>
    <submittedName>
        <fullName evidence="2">Heterodimeric methylmalonyl-CoA mutase small subunit</fullName>
    </submittedName>
</protein>
<organism evidence="2 3">
    <name type="scientific">Algoriphagus aquimarinus</name>
    <dbReference type="NCBI Taxonomy" id="237018"/>
    <lineage>
        <taxon>Bacteria</taxon>
        <taxon>Pseudomonadati</taxon>
        <taxon>Bacteroidota</taxon>
        <taxon>Cytophagia</taxon>
        <taxon>Cytophagales</taxon>
        <taxon>Cyclobacteriaceae</taxon>
        <taxon>Algoriphagus</taxon>
    </lineage>
</organism>
<sequence length="468" mass="52853">MTNQDFYSFPPSSKDEWIEQVKRDLKGKDFEDTLTSSLWNKVKISPFYTSEDVDGLAAENKFHPDAKIPGTSPRVWNNVVSVFPENEKETNEEVLHALQNGADGLILHLEGTENLNQVLKAVHTEFISTNFLPTGETTQFFHQIQEWIDSLTLKPGMLRGSIIWSPCDKLFQSGDNFDEEVNQAAKAINDFKEFREFYPITINLSRYANSGATGIEELIFGLGEVIELIDVLSKRAISPTQVFENLAFHTAVGDSHFAEIAKVKALRKLIVELAANYGVQIEMENIHITTSTSQWSKSLLDKNTNLIRQTYEAMAGILGGGNSLWVKPTEGKDASVLEKRIARNVSSILNEESYLDKVMDPAAGSYYLETLQREIEKFVIEGLQDLEEKGGWLKSFEDRTLHAEIRDSREKAQKRVLADSDIKVGVNKYLAKGKLENHLAFEPIAEKEFELLPSRATYFVEQNILNHA</sequence>